<dbReference type="HOGENOM" id="CLU_072521_0_0_9"/>
<protein>
    <submittedName>
        <fullName evidence="2">Collagen triple helix repeat family protein</fullName>
    </submittedName>
</protein>
<dbReference type="PANTHER" id="PTHR24023">
    <property type="entry name" value="COLLAGEN ALPHA"/>
    <property type="match status" value="1"/>
</dbReference>
<accession>A0A0A7G0E3</accession>
<gene>
    <name evidence="2" type="ORF">U729_3083</name>
</gene>
<dbReference type="GO" id="GO:0030198">
    <property type="term" value="P:extracellular matrix organization"/>
    <property type="evidence" value="ECO:0007669"/>
    <property type="project" value="TreeGrafter"/>
</dbReference>
<feature type="compositionally biased region" description="Basic and acidic residues" evidence="1">
    <location>
        <begin position="65"/>
        <end position="77"/>
    </location>
</feature>
<reference evidence="2 3" key="1">
    <citation type="journal article" date="2015" name="Infect. Genet. Evol.">
        <title>Genomic sequences of six botulinum neurotoxin-producing strains representing three clostridial species illustrate the mobility and diversity of botulinum neurotoxin genes.</title>
        <authorList>
            <person name="Smith T.J."/>
            <person name="Hill K.K."/>
            <person name="Xie G."/>
            <person name="Foley B.T."/>
            <person name="Williamson C.H."/>
            <person name="Foster J.T."/>
            <person name="Johnson S.L."/>
            <person name="Chertkov O."/>
            <person name="Teshima H."/>
            <person name="Gibbons H.S."/>
            <person name="Johnsky L.A."/>
            <person name="Karavis M.A."/>
            <person name="Smith L.A."/>
        </authorList>
    </citation>
    <scope>NUCLEOTIDE SEQUENCE [LARGE SCALE GENOMIC DNA]</scope>
    <source>
        <strain evidence="2">Sullivan</strain>
        <plasmid evidence="3">Plasmid pCBJ</plasmid>
    </source>
</reference>
<dbReference type="Gene3D" id="1.20.5.320">
    <property type="entry name" value="6-Phosphogluconate Dehydrogenase, domain 3"/>
    <property type="match status" value="1"/>
</dbReference>
<keyword evidence="3" id="KW-1185">Reference proteome</keyword>
<keyword evidence="2" id="KW-0614">Plasmid</keyword>
<proteinExistence type="predicted"/>
<dbReference type="OrthoDB" id="2488735at2"/>
<dbReference type="KEGG" id="cbv:U729_3083"/>
<dbReference type="InterPro" id="IPR008160">
    <property type="entry name" value="Collagen"/>
</dbReference>
<dbReference type="InterPro" id="IPR050149">
    <property type="entry name" value="Collagen_superfamily"/>
</dbReference>
<dbReference type="GO" id="GO:0030020">
    <property type="term" value="F:extracellular matrix structural constituent conferring tensile strength"/>
    <property type="evidence" value="ECO:0007669"/>
    <property type="project" value="TreeGrafter"/>
</dbReference>
<dbReference type="EMBL" id="CP006906">
    <property type="protein sequence ID" value="AIY85334.1"/>
    <property type="molecule type" value="Genomic_DNA"/>
</dbReference>
<geneLocation type="plasmid" evidence="2 3">
    <name>pCBJ</name>
</geneLocation>
<dbReference type="eggNOG" id="COG3266">
    <property type="taxonomic scope" value="Bacteria"/>
</dbReference>
<dbReference type="AlphaFoldDB" id="A0A0A7G0E3"/>
<dbReference type="RefSeq" id="WP_040113557.1">
    <property type="nucleotide sequence ID" value="NZ_CP006906.1"/>
</dbReference>
<feature type="region of interest" description="Disordered" evidence="1">
    <location>
        <begin position="63"/>
        <end position="93"/>
    </location>
</feature>
<organism evidence="2 3">
    <name type="scientific">Clostridium baratii str. Sullivan</name>
    <dbReference type="NCBI Taxonomy" id="1415775"/>
    <lineage>
        <taxon>Bacteria</taxon>
        <taxon>Bacillati</taxon>
        <taxon>Bacillota</taxon>
        <taxon>Clostridia</taxon>
        <taxon>Eubacteriales</taxon>
        <taxon>Clostridiaceae</taxon>
        <taxon>Clostridium</taxon>
    </lineage>
</organism>
<dbReference type="GO" id="GO:0031012">
    <property type="term" value="C:extracellular matrix"/>
    <property type="evidence" value="ECO:0007669"/>
    <property type="project" value="TreeGrafter"/>
</dbReference>
<dbReference type="Proteomes" id="UP000030635">
    <property type="component" value="Plasmid pCBJ"/>
</dbReference>
<evidence type="ECO:0000313" key="3">
    <source>
        <dbReference type="Proteomes" id="UP000030635"/>
    </source>
</evidence>
<name>A0A0A7G0E3_9CLOT</name>
<dbReference type="GO" id="GO:0005615">
    <property type="term" value="C:extracellular space"/>
    <property type="evidence" value="ECO:0007669"/>
    <property type="project" value="TreeGrafter"/>
</dbReference>
<dbReference type="PANTHER" id="PTHR24023:SF1082">
    <property type="entry name" value="COLLAGEN TRIPLE HELIX REPEAT"/>
    <property type="match status" value="1"/>
</dbReference>
<feature type="region of interest" description="Disordered" evidence="1">
    <location>
        <begin position="129"/>
        <end position="163"/>
    </location>
</feature>
<feature type="compositionally biased region" description="Basic and acidic residues" evidence="1">
    <location>
        <begin position="143"/>
        <end position="160"/>
    </location>
</feature>
<evidence type="ECO:0000256" key="1">
    <source>
        <dbReference type="SAM" id="MobiDB-lite"/>
    </source>
</evidence>
<sequence>MAIKFQKIIMKNGNKEKLPELDIAEVGICNDTEEFFFGSSSGNVELAKKDFVKQIEETLNGKIETSVKGEKGDKGDPGEAGPQGPQGINGTDGKQIELQKSATHLQWRYAGIGEWADLIALSELKGEQGVKGEKGETGLQGSKGDKGETGEQGAKGEKGDPGIAPEEITAILNRITELEKKVAELGGGSSPEESSSKPNFLGIIDYKNINTITYEDLNVSTVKKGQVAKPETVYTHTGGTMLNKSSIIAFPKEYGSITGVVDGAGISIAATYEWADVTLNIPEIGEVQYVIGGTKEELAYTDSVAVKWQIS</sequence>
<dbReference type="Pfam" id="PF01391">
    <property type="entry name" value="Collagen"/>
    <property type="match status" value="1"/>
</dbReference>
<keyword evidence="2" id="KW-0176">Collagen</keyword>
<evidence type="ECO:0000313" key="2">
    <source>
        <dbReference type="EMBL" id="AIY85334.1"/>
    </source>
</evidence>